<sequence>MVPEALGVHALGLLQKQLNFLAGENLGIFPLHLRRRQSPGGIRGQDAGGNHEFIEGFGRGQKPRHRCGGLALSMHPVHIVLDHFRRGAAQIAVLLHVEELLKLGHVPQIGGHRVGGGVLFRSQVFFVKRQILRCHGARLLSYRL</sequence>
<dbReference type="AlphaFoldDB" id="A0A645DVZ8"/>
<gene>
    <name evidence="1" type="ORF">SDC9_140686</name>
</gene>
<evidence type="ECO:0000313" key="1">
    <source>
        <dbReference type="EMBL" id="MPM93547.1"/>
    </source>
</evidence>
<comment type="caution">
    <text evidence="1">The sequence shown here is derived from an EMBL/GenBank/DDBJ whole genome shotgun (WGS) entry which is preliminary data.</text>
</comment>
<protein>
    <submittedName>
        <fullName evidence="1">Uncharacterized protein</fullName>
    </submittedName>
</protein>
<accession>A0A645DVZ8</accession>
<proteinExistence type="predicted"/>
<dbReference type="EMBL" id="VSSQ01040331">
    <property type="protein sequence ID" value="MPM93547.1"/>
    <property type="molecule type" value="Genomic_DNA"/>
</dbReference>
<reference evidence="1" key="1">
    <citation type="submission" date="2019-08" db="EMBL/GenBank/DDBJ databases">
        <authorList>
            <person name="Kucharzyk K."/>
            <person name="Murdoch R.W."/>
            <person name="Higgins S."/>
            <person name="Loffler F."/>
        </authorList>
    </citation>
    <scope>NUCLEOTIDE SEQUENCE</scope>
</reference>
<organism evidence="1">
    <name type="scientific">bioreactor metagenome</name>
    <dbReference type="NCBI Taxonomy" id="1076179"/>
    <lineage>
        <taxon>unclassified sequences</taxon>
        <taxon>metagenomes</taxon>
        <taxon>ecological metagenomes</taxon>
    </lineage>
</organism>
<name>A0A645DVZ8_9ZZZZ</name>